<feature type="transmembrane region" description="Helical" evidence="1">
    <location>
        <begin position="21"/>
        <end position="46"/>
    </location>
</feature>
<reference evidence="3" key="1">
    <citation type="submission" date="2015-11" db="EMBL/GenBank/DDBJ databases">
        <authorList>
            <person name="Kumar R."/>
            <person name="Singh D."/>
            <person name="Swarnkar M.K."/>
            <person name="Singh A.K."/>
            <person name="Kumar S."/>
        </authorList>
    </citation>
    <scope>NUCLEOTIDE SEQUENCE [LARGE SCALE GENOMIC DNA]</scope>
    <source>
        <strain evidence="3">ERGS4:06</strain>
    </source>
</reference>
<evidence type="ECO:0000313" key="2">
    <source>
        <dbReference type="EMBL" id="ALO66433.1"/>
    </source>
</evidence>
<evidence type="ECO:0000313" key="3">
    <source>
        <dbReference type="Proteomes" id="UP000059574"/>
    </source>
</evidence>
<keyword evidence="1" id="KW-0812">Transmembrane</keyword>
<keyword evidence="1" id="KW-0472">Membrane</keyword>
<proteinExistence type="predicted"/>
<protein>
    <submittedName>
        <fullName evidence="2">Uncharacterized protein</fullName>
    </submittedName>
</protein>
<dbReference type="EMBL" id="CP013200">
    <property type="protein sequence ID" value="ALO66433.1"/>
    <property type="molecule type" value="Genomic_DNA"/>
</dbReference>
<gene>
    <name evidence="2" type="ORF">AS189_07920</name>
</gene>
<dbReference type="Proteomes" id="UP000059574">
    <property type="component" value="Chromosome"/>
</dbReference>
<reference evidence="2 3" key="2">
    <citation type="journal article" date="2016" name="J. Biotechnol.">
        <title>Complete genome sequence of Arthrobacter alpinus ERGS4:06, a yellow pigmented bacterium tolerant to cold and radiations isolated from Sikkim Himalaya.</title>
        <authorList>
            <person name="Kumar R."/>
            <person name="Singh D."/>
            <person name="Swarnkar M.K."/>
            <person name="Singh A.K."/>
            <person name="Kumar S."/>
        </authorList>
    </citation>
    <scope>NUCLEOTIDE SEQUENCE [LARGE SCALE GENOMIC DNA]</scope>
    <source>
        <strain evidence="2 3">ERGS4:06</strain>
    </source>
</reference>
<feature type="transmembrane region" description="Helical" evidence="1">
    <location>
        <begin position="138"/>
        <end position="159"/>
    </location>
</feature>
<keyword evidence="1" id="KW-1133">Transmembrane helix</keyword>
<name>A0A0S2LYI6_9MICC</name>
<sequence length="177" mass="18735">MPRDKSAPNNGRAGQAPVAPAVMNTIFWMLMGAAVAQIIAAIFGVLHASSDAYREDAIKQLAAQNVTDVNADMLEMMSVATVGTITVMAVAAVILYVVIGLFLKKGMGWARLAGTGLALISFARYMGVNTPGGMATLLQIVLGVAAIVLCFMGPAAVFFKDKRTHKLARRKNARLAR</sequence>
<accession>A0A0S2LYI6</accession>
<organism evidence="2 3">
    <name type="scientific">Arthrobacter alpinus</name>
    <dbReference type="NCBI Taxonomy" id="656366"/>
    <lineage>
        <taxon>Bacteria</taxon>
        <taxon>Bacillati</taxon>
        <taxon>Actinomycetota</taxon>
        <taxon>Actinomycetes</taxon>
        <taxon>Micrococcales</taxon>
        <taxon>Micrococcaceae</taxon>
        <taxon>Arthrobacter</taxon>
    </lineage>
</organism>
<evidence type="ECO:0000256" key="1">
    <source>
        <dbReference type="SAM" id="Phobius"/>
    </source>
</evidence>
<feature type="transmembrane region" description="Helical" evidence="1">
    <location>
        <begin position="109"/>
        <end position="126"/>
    </location>
</feature>
<feature type="transmembrane region" description="Helical" evidence="1">
    <location>
        <begin position="79"/>
        <end position="102"/>
    </location>
</feature>
<dbReference type="AlphaFoldDB" id="A0A0S2LYI6"/>